<dbReference type="GO" id="GO:0030976">
    <property type="term" value="F:thiamine pyrophosphate binding"/>
    <property type="evidence" value="ECO:0007669"/>
    <property type="project" value="InterPro"/>
</dbReference>
<reference evidence="4" key="1">
    <citation type="submission" date="2022-10" db="EMBL/GenBank/DDBJ databases">
        <title>The WGS of Solirubrobacter ginsenosidimutans DSM 21036.</title>
        <authorList>
            <person name="Jiang Z."/>
        </authorList>
    </citation>
    <scope>NUCLEOTIDE SEQUENCE</scope>
    <source>
        <strain evidence="4">DSM 21036</strain>
    </source>
</reference>
<organism evidence="4 5">
    <name type="scientific">Solirubrobacter ginsenosidimutans</name>
    <dbReference type="NCBI Taxonomy" id="490573"/>
    <lineage>
        <taxon>Bacteria</taxon>
        <taxon>Bacillati</taxon>
        <taxon>Actinomycetota</taxon>
        <taxon>Thermoleophilia</taxon>
        <taxon>Solirubrobacterales</taxon>
        <taxon>Solirubrobacteraceae</taxon>
        <taxon>Solirubrobacter</taxon>
    </lineage>
</organism>
<proteinExistence type="predicted"/>
<evidence type="ECO:0000313" key="4">
    <source>
        <dbReference type="EMBL" id="MDA0159121.1"/>
    </source>
</evidence>
<dbReference type="PANTHER" id="PTHR42818">
    <property type="entry name" value="SULFOPYRUVATE DECARBOXYLASE SUBUNIT ALPHA"/>
    <property type="match status" value="1"/>
</dbReference>
<comment type="caution">
    <text evidence="4">The sequence shown here is derived from an EMBL/GenBank/DDBJ whole genome shotgun (WGS) entry which is preliminary data.</text>
</comment>
<evidence type="ECO:0000256" key="2">
    <source>
        <dbReference type="ARBA" id="ARBA00023239"/>
    </source>
</evidence>
<feature type="domain" description="Thiamine pyrophosphate enzyme TPP-binding" evidence="3">
    <location>
        <begin position="43"/>
        <end position="110"/>
    </location>
</feature>
<evidence type="ECO:0000259" key="3">
    <source>
        <dbReference type="Pfam" id="PF02775"/>
    </source>
</evidence>
<dbReference type="Pfam" id="PF02775">
    <property type="entry name" value="TPP_enzyme_C"/>
    <property type="match status" value="1"/>
</dbReference>
<dbReference type="GO" id="GO:0016831">
    <property type="term" value="F:carboxy-lyase activity"/>
    <property type="evidence" value="ECO:0007669"/>
    <property type="project" value="UniProtKB-KW"/>
</dbReference>
<dbReference type="EMBL" id="JAPDOD010000001">
    <property type="protein sequence ID" value="MDA0159121.1"/>
    <property type="molecule type" value="Genomic_DNA"/>
</dbReference>
<dbReference type="Gene3D" id="3.40.50.970">
    <property type="match status" value="1"/>
</dbReference>
<protein>
    <submittedName>
        <fullName evidence="4">Thiamine pyrophosphate-dependent enzyme</fullName>
    </submittedName>
</protein>
<sequence>MNPTSVVAAVLSAAPDALYVASLGTPTSALREASGDGPHLYMGGSMGTALAAAIGVAEKRPERDVIALLGDGEALMGAGSFWSLAGVAPANLLAIVLIDGHYTITGGQPLAVPDAFGAVAAALGLATATARTADEIVAGVSSLPRPGVLEVRYEERAWPGPSPFVDPPVVRFRFEQEAARDESQLLR</sequence>
<dbReference type="InterPro" id="IPR051818">
    <property type="entry name" value="TPP_dependent_decarboxylase"/>
</dbReference>
<name>A0A9X3S0D8_9ACTN</name>
<keyword evidence="2" id="KW-0456">Lyase</keyword>
<keyword evidence="1" id="KW-0210">Decarboxylase</keyword>
<dbReference type="SUPFAM" id="SSF52518">
    <property type="entry name" value="Thiamin diphosphate-binding fold (THDP-binding)"/>
    <property type="match status" value="1"/>
</dbReference>
<evidence type="ECO:0000313" key="5">
    <source>
        <dbReference type="Proteomes" id="UP001149140"/>
    </source>
</evidence>
<dbReference type="InterPro" id="IPR011766">
    <property type="entry name" value="TPP_enzyme_TPP-bd"/>
</dbReference>
<dbReference type="GO" id="GO:0000287">
    <property type="term" value="F:magnesium ion binding"/>
    <property type="evidence" value="ECO:0007669"/>
    <property type="project" value="UniProtKB-ARBA"/>
</dbReference>
<dbReference type="PANTHER" id="PTHR42818:SF1">
    <property type="entry name" value="SULFOPYRUVATE DECARBOXYLASE"/>
    <property type="match status" value="1"/>
</dbReference>
<accession>A0A9X3S0D8</accession>
<dbReference type="Proteomes" id="UP001149140">
    <property type="component" value="Unassembled WGS sequence"/>
</dbReference>
<evidence type="ECO:0000256" key="1">
    <source>
        <dbReference type="ARBA" id="ARBA00022793"/>
    </source>
</evidence>
<dbReference type="RefSeq" id="WP_270037783.1">
    <property type="nucleotide sequence ID" value="NZ_JAPDOD010000001.1"/>
</dbReference>
<keyword evidence="5" id="KW-1185">Reference proteome</keyword>
<dbReference type="InterPro" id="IPR029061">
    <property type="entry name" value="THDP-binding"/>
</dbReference>
<dbReference type="AlphaFoldDB" id="A0A9X3S0D8"/>
<gene>
    <name evidence="4" type="ORF">OM076_02495</name>
</gene>